<evidence type="ECO:0000256" key="5">
    <source>
        <dbReference type="ARBA" id="ARBA00039112"/>
    </source>
</evidence>
<dbReference type="PANTHER" id="PTHR12753">
    <property type="entry name" value="AD-003 - RELATED"/>
    <property type="match status" value="1"/>
</dbReference>
<dbReference type="PaxDb" id="2903-EOD31751"/>
<dbReference type="HOGENOM" id="CLU_793296_0_0_1"/>
<dbReference type="EnsemblProtists" id="EOD31751">
    <property type="protein sequence ID" value="EOD31751"/>
    <property type="gene ID" value="EMIHUDRAFT_231375"/>
</dbReference>
<dbReference type="GeneID" id="17277024"/>
<dbReference type="Proteomes" id="UP000013827">
    <property type="component" value="Unassembled WGS sequence"/>
</dbReference>
<dbReference type="KEGG" id="ehx:EMIHUDRAFT_231375"/>
<dbReference type="InterPro" id="IPR029063">
    <property type="entry name" value="SAM-dependent_MTases_sf"/>
</dbReference>
<evidence type="ECO:0000256" key="2">
    <source>
        <dbReference type="ARBA" id="ARBA00022603"/>
    </source>
</evidence>
<dbReference type="PANTHER" id="PTHR12753:SF0">
    <property type="entry name" value="ALPHA N-TERMINAL PROTEIN METHYLTRANSFERASE 1"/>
    <property type="match status" value="1"/>
</dbReference>
<comment type="similarity">
    <text evidence="1">Belongs to the methyltransferase superfamily. NTM1 family.</text>
</comment>
<evidence type="ECO:0000256" key="1">
    <source>
        <dbReference type="ARBA" id="ARBA00009059"/>
    </source>
</evidence>
<accession>A0A0D3K7L6</accession>
<protein>
    <recommendedName>
        <fullName evidence="6">Alpha N-terminal protein methyltransferase 1</fullName>
        <ecNumber evidence="5">2.1.1.244</ecNumber>
    </recommendedName>
    <alternativeName>
        <fullName evidence="7">X-Pro-Lys N-terminal protein methyltransferase 1</fullName>
    </alternativeName>
</protein>
<name>A0A0D3K7L6_EMIH1</name>
<reference evidence="12" key="2">
    <citation type="submission" date="2024-10" db="UniProtKB">
        <authorList>
            <consortium name="EnsemblProtists"/>
        </authorList>
    </citation>
    <scope>IDENTIFICATION</scope>
</reference>
<reference evidence="13" key="1">
    <citation type="journal article" date="2013" name="Nature">
        <title>Pan genome of the phytoplankton Emiliania underpins its global distribution.</title>
        <authorList>
            <person name="Read B.A."/>
            <person name="Kegel J."/>
            <person name="Klute M.J."/>
            <person name="Kuo A."/>
            <person name="Lefebvre S.C."/>
            <person name="Maumus F."/>
            <person name="Mayer C."/>
            <person name="Miller J."/>
            <person name="Monier A."/>
            <person name="Salamov A."/>
            <person name="Young J."/>
            <person name="Aguilar M."/>
            <person name="Claverie J.M."/>
            <person name="Frickenhaus S."/>
            <person name="Gonzalez K."/>
            <person name="Herman E.K."/>
            <person name="Lin Y.C."/>
            <person name="Napier J."/>
            <person name="Ogata H."/>
            <person name="Sarno A.F."/>
            <person name="Shmutz J."/>
            <person name="Schroeder D."/>
            <person name="de Vargas C."/>
            <person name="Verret F."/>
            <person name="von Dassow P."/>
            <person name="Valentin K."/>
            <person name="Van de Peer Y."/>
            <person name="Wheeler G."/>
            <person name="Dacks J.B."/>
            <person name="Delwiche C.F."/>
            <person name="Dyhrman S.T."/>
            <person name="Glockner G."/>
            <person name="John U."/>
            <person name="Richards T."/>
            <person name="Worden A.Z."/>
            <person name="Zhang X."/>
            <person name="Grigoriev I.V."/>
            <person name="Allen A.E."/>
            <person name="Bidle K."/>
            <person name="Borodovsky M."/>
            <person name="Bowler C."/>
            <person name="Brownlee C."/>
            <person name="Cock J.M."/>
            <person name="Elias M."/>
            <person name="Gladyshev V.N."/>
            <person name="Groth M."/>
            <person name="Guda C."/>
            <person name="Hadaegh A."/>
            <person name="Iglesias-Rodriguez M.D."/>
            <person name="Jenkins J."/>
            <person name="Jones B.M."/>
            <person name="Lawson T."/>
            <person name="Leese F."/>
            <person name="Lindquist E."/>
            <person name="Lobanov A."/>
            <person name="Lomsadze A."/>
            <person name="Malik S.B."/>
            <person name="Marsh M.E."/>
            <person name="Mackinder L."/>
            <person name="Mock T."/>
            <person name="Mueller-Roeber B."/>
            <person name="Pagarete A."/>
            <person name="Parker M."/>
            <person name="Probert I."/>
            <person name="Quesneville H."/>
            <person name="Raines C."/>
            <person name="Rensing S.A."/>
            <person name="Riano-Pachon D.M."/>
            <person name="Richier S."/>
            <person name="Rokitta S."/>
            <person name="Shiraiwa Y."/>
            <person name="Soanes D.M."/>
            <person name="van der Giezen M."/>
            <person name="Wahlund T.M."/>
            <person name="Williams B."/>
            <person name="Wilson W."/>
            <person name="Wolfe G."/>
            <person name="Wurch L.L."/>
        </authorList>
    </citation>
    <scope>NUCLEOTIDE SEQUENCE</scope>
</reference>
<feature type="region of interest" description="Disordered" evidence="11">
    <location>
        <begin position="318"/>
        <end position="350"/>
    </location>
</feature>
<evidence type="ECO:0000256" key="9">
    <source>
        <dbReference type="ARBA" id="ARBA00047885"/>
    </source>
</evidence>
<evidence type="ECO:0000256" key="8">
    <source>
        <dbReference type="ARBA" id="ARBA00047306"/>
    </source>
</evidence>
<dbReference type="GO" id="GO:0005737">
    <property type="term" value="C:cytoplasm"/>
    <property type="evidence" value="ECO:0007669"/>
    <property type="project" value="TreeGrafter"/>
</dbReference>
<feature type="compositionally biased region" description="Basic and acidic residues" evidence="11">
    <location>
        <begin position="325"/>
        <end position="335"/>
    </location>
</feature>
<evidence type="ECO:0000256" key="3">
    <source>
        <dbReference type="ARBA" id="ARBA00022679"/>
    </source>
</evidence>
<evidence type="ECO:0000313" key="12">
    <source>
        <dbReference type="EnsemblProtists" id="EOD31751"/>
    </source>
</evidence>
<proteinExistence type="inferred from homology"/>
<dbReference type="Pfam" id="PF05891">
    <property type="entry name" value="Methyltransf_PK"/>
    <property type="match status" value="1"/>
</dbReference>
<comment type="catalytic activity">
    <reaction evidence="8">
        <text>N-terminal L-seryl-L-prolyl-L-lysyl-[protein] + 3 S-adenosyl-L-methionine = N-terminal N,N,N-trimethyl-L-seryl-L-prolyl-L-lysyl-[protein] + 3 S-adenosyl-L-homocysteine + 3 H(+)</text>
        <dbReference type="Rhea" id="RHEA:54724"/>
        <dbReference type="Rhea" id="RHEA-COMP:13789"/>
        <dbReference type="Rhea" id="RHEA-COMP:13973"/>
        <dbReference type="ChEBI" id="CHEBI:15378"/>
        <dbReference type="ChEBI" id="CHEBI:57856"/>
        <dbReference type="ChEBI" id="CHEBI:59789"/>
        <dbReference type="ChEBI" id="CHEBI:138061"/>
        <dbReference type="ChEBI" id="CHEBI:138317"/>
        <dbReference type="EC" id="2.1.1.244"/>
    </reaction>
</comment>
<dbReference type="InterPro" id="IPR008576">
    <property type="entry name" value="MeTrfase_NTM1"/>
</dbReference>
<evidence type="ECO:0000256" key="10">
    <source>
        <dbReference type="ARBA" id="ARBA00048167"/>
    </source>
</evidence>
<evidence type="ECO:0000256" key="7">
    <source>
        <dbReference type="ARBA" id="ARBA00043129"/>
    </source>
</evidence>
<evidence type="ECO:0000256" key="6">
    <source>
        <dbReference type="ARBA" id="ARBA00039449"/>
    </source>
</evidence>
<dbReference type="RefSeq" id="XP_005784180.1">
    <property type="nucleotide sequence ID" value="XM_005784123.1"/>
</dbReference>
<keyword evidence="2" id="KW-0489">Methyltransferase</keyword>
<dbReference type="Gene3D" id="3.40.50.150">
    <property type="entry name" value="Vaccinia Virus protein VP39"/>
    <property type="match status" value="1"/>
</dbReference>
<comment type="catalytic activity">
    <reaction evidence="10">
        <text>N-terminal L-alanyl-L-prolyl-L-lysyl-[protein] + 3 S-adenosyl-L-methionine = N-terminal N,N,N-trimethyl-L-alanyl-L-prolyl-L-lysyl-[protein] + 3 S-adenosyl-L-homocysteine + 3 H(+)</text>
        <dbReference type="Rhea" id="RHEA:54712"/>
        <dbReference type="Rhea" id="RHEA-COMP:13785"/>
        <dbReference type="Rhea" id="RHEA-COMP:13971"/>
        <dbReference type="ChEBI" id="CHEBI:15378"/>
        <dbReference type="ChEBI" id="CHEBI:57856"/>
        <dbReference type="ChEBI" id="CHEBI:59789"/>
        <dbReference type="ChEBI" id="CHEBI:138057"/>
        <dbReference type="ChEBI" id="CHEBI:138315"/>
        <dbReference type="EC" id="2.1.1.244"/>
    </reaction>
</comment>
<comment type="catalytic activity">
    <reaction evidence="9">
        <text>N-terminal L-prolyl-L-prolyl-L-lysyl-[protein] + 2 S-adenosyl-L-methionine = N-terminal N,N-dimethyl-L-prolyl-L-prolyl-L-lysyl-[protein] + 2 S-adenosyl-L-homocysteine + 2 H(+)</text>
        <dbReference type="Rhea" id="RHEA:54736"/>
        <dbReference type="Rhea" id="RHEA-COMP:13787"/>
        <dbReference type="Rhea" id="RHEA-COMP:13974"/>
        <dbReference type="ChEBI" id="CHEBI:15378"/>
        <dbReference type="ChEBI" id="CHEBI:57856"/>
        <dbReference type="ChEBI" id="CHEBI:59789"/>
        <dbReference type="ChEBI" id="CHEBI:138059"/>
        <dbReference type="ChEBI" id="CHEBI:138318"/>
        <dbReference type="EC" id="2.1.1.244"/>
    </reaction>
</comment>
<keyword evidence="13" id="KW-1185">Reference proteome</keyword>
<dbReference type="SUPFAM" id="SSF53335">
    <property type="entry name" value="S-adenosyl-L-methionine-dependent methyltransferases"/>
    <property type="match status" value="1"/>
</dbReference>
<keyword evidence="4" id="KW-0949">S-adenosyl-L-methionine</keyword>
<dbReference type="GO" id="GO:0071885">
    <property type="term" value="F:N-terminal protein N-methyltransferase activity"/>
    <property type="evidence" value="ECO:0007669"/>
    <property type="project" value="UniProtKB-EC"/>
</dbReference>
<evidence type="ECO:0000313" key="13">
    <source>
        <dbReference type="Proteomes" id="UP000013827"/>
    </source>
</evidence>
<dbReference type="AlphaFoldDB" id="A0A0D3K7L6"/>
<organism evidence="12 13">
    <name type="scientific">Emiliania huxleyi (strain CCMP1516)</name>
    <dbReference type="NCBI Taxonomy" id="280463"/>
    <lineage>
        <taxon>Eukaryota</taxon>
        <taxon>Haptista</taxon>
        <taxon>Haptophyta</taxon>
        <taxon>Prymnesiophyceae</taxon>
        <taxon>Isochrysidales</taxon>
        <taxon>Noelaerhabdaceae</taxon>
        <taxon>Emiliania</taxon>
    </lineage>
</organism>
<evidence type="ECO:0000256" key="4">
    <source>
        <dbReference type="ARBA" id="ARBA00022691"/>
    </source>
</evidence>
<dbReference type="GO" id="GO:0032259">
    <property type="term" value="P:methylation"/>
    <property type="evidence" value="ECO:0007669"/>
    <property type="project" value="UniProtKB-KW"/>
</dbReference>
<dbReference type="EC" id="2.1.1.244" evidence="5"/>
<evidence type="ECO:0000256" key="11">
    <source>
        <dbReference type="SAM" id="MobiDB-lite"/>
    </source>
</evidence>
<sequence>MTIRVSFCLNAGAKAGQPLATVVARDSATEALLQAASNKLRLKKKDAAAARLFVWSKDGRGGTELPRHGSAAALLRNDDLLAVSVGEALETLWTEQARHLSEYYAANERWWDEDGYGGGSDEEAMIGDGGSEEDIEHSLRLLDALKARRPALAFGSALGTEMPHLPVFQLAQQSKGHVLLRRFERVCLVEPCARWLKQSRRYLGNKRAGKCAFVHARLEELEAPSARPAAAAAAAQLFDLVWVQWTLQYLVDAHVVAALRSLASRLSAGGPHGRYDVTRPDEHHEWLFACAGLEVEHAESGCVGGEVTAWVLVRRAGGGAGRTPNEWRRPHRAGDGEEAAAEEERVRRVV</sequence>
<keyword evidence="3" id="KW-0808">Transferase</keyword>